<protein>
    <recommendedName>
        <fullName evidence="3 10">Geranylgeranyl transferase type-2 subunit alpha</fullName>
        <ecNumber evidence="2 10">2.5.1.60</ecNumber>
    </recommendedName>
    <alternativeName>
        <fullName evidence="8 10">Geranylgeranyl transferase type II subunit alpha</fullName>
    </alternativeName>
</protein>
<keyword evidence="7" id="KW-0677">Repeat</keyword>
<dbReference type="KEGG" id="ngr:NAEGRDRAFT_78942"/>
<evidence type="ECO:0000256" key="7">
    <source>
        <dbReference type="ARBA" id="ARBA00022737"/>
    </source>
</evidence>
<dbReference type="PROSITE" id="PS51450">
    <property type="entry name" value="LRR"/>
    <property type="match status" value="2"/>
</dbReference>
<dbReference type="PANTHER" id="PTHR11129">
    <property type="entry name" value="PROTEIN FARNESYLTRANSFERASE ALPHA SUBUNIT/RAB GERANYLGERANYL TRANSFERASE ALPHA SUBUNIT"/>
    <property type="match status" value="1"/>
</dbReference>
<dbReference type="STRING" id="5762.D2V7V2"/>
<sequence>MHGRPRNQTLDEKKALILKEKIQVFSSLRKNILQNKKEANYAQELLANIETALCISPEFYSLWNYRKEIITHLIETAPEKIKEVYENELKLTATILSKHHMKSYGTWHHRSWVMKKLDKTYWETDLDLTSQLLKYDNRNFHCWNYRRFILHLLERKPSSELEYLYGMLDDVQNYSAWHNRSSLLVEYSEQEGIPLSEVINQEYDLCTNAFYTEPSNQSAWIYHRWLLSTSEGKQLKSKDLETCNDLLEMMTDLKNPLDEKWCLVTIVLNMLDEHKLEESEKTTVLTHLEKLIQIDPTHKGYYNDIRSDFLLKHTNKDDVEKLAIPSMNISRINILNAIPNLCDNLKVIDLSNNDILFIPQLKLKNLETLILDNNKIRFLEGLSELTKLNLLSMKNNQIKRIPSGVISNSATIVNLDENPLPYEEEEFNTKICVAFPNISLWSK</sequence>
<dbReference type="InterPro" id="IPR032675">
    <property type="entry name" value="LRR_dom_sf"/>
</dbReference>
<dbReference type="InterPro" id="IPR001611">
    <property type="entry name" value="Leu-rich_rpt"/>
</dbReference>
<evidence type="ECO:0000256" key="3">
    <source>
        <dbReference type="ARBA" id="ARBA00014772"/>
    </source>
</evidence>
<dbReference type="Pfam" id="PF12799">
    <property type="entry name" value="LRR_4"/>
    <property type="match status" value="1"/>
</dbReference>
<dbReference type="FunFam" id="1.25.40.120:FF:000035">
    <property type="entry name" value="Geranylgeranyl transferase type-2 subunit alpha"/>
    <property type="match status" value="1"/>
</dbReference>
<proteinExistence type="inferred from homology"/>
<dbReference type="EC" id="2.5.1.60" evidence="2 10"/>
<dbReference type="VEuPathDB" id="AmoebaDB:NAEGRDRAFT_78942"/>
<evidence type="ECO:0000256" key="2">
    <source>
        <dbReference type="ARBA" id="ARBA00012656"/>
    </source>
</evidence>
<dbReference type="OrthoDB" id="1658at2759"/>
<keyword evidence="5" id="KW-0433">Leucine-rich repeat</keyword>
<evidence type="ECO:0000256" key="4">
    <source>
        <dbReference type="ARBA" id="ARBA00022602"/>
    </source>
</evidence>
<evidence type="ECO:0000256" key="9">
    <source>
        <dbReference type="ARBA" id="ARBA00047658"/>
    </source>
</evidence>
<dbReference type="GeneID" id="8861245"/>
<evidence type="ECO:0000313" key="12">
    <source>
        <dbReference type="Proteomes" id="UP000006671"/>
    </source>
</evidence>
<dbReference type="GO" id="GO:0004663">
    <property type="term" value="F:Rab geranylgeranyltransferase activity"/>
    <property type="evidence" value="ECO:0007669"/>
    <property type="project" value="UniProtKB-UniRule"/>
</dbReference>
<dbReference type="GO" id="GO:0005968">
    <property type="term" value="C:Rab-protein geranylgeranyltransferase complex"/>
    <property type="evidence" value="ECO:0007669"/>
    <property type="project" value="TreeGrafter"/>
</dbReference>
<reference evidence="11 12" key="1">
    <citation type="journal article" date="2010" name="Cell">
        <title>The genome of Naegleria gruberi illuminates early eukaryotic versatility.</title>
        <authorList>
            <person name="Fritz-Laylin L.K."/>
            <person name="Prochnik S.E."/>
            <person name="Ginger M.L."/>
            <person name="Dacks J.B."/>
            <person name="Carpenter M.L."/>
            <person name="Field M.C."/>
            <person name="Kuo A."/>
            <person name="Paredez A."/>
            <person name="Chapman J."/>
            <person name="Pham J."/>
            <person name="Shu S."/>
            <person name="Neupane R."/>
            <person name="Cipriano M."/>
            <person name="Mancuso J."/>
            <person name="Tu H."/>
            <person name="Salamov A."/>
            <person name="Lindquist E."/>
            <person name="Shapiro H."/>
            <person name="Lucas S."/>
            <person name="Grigoriev I.V."/>
            <person name="Cande W.Z."/>
            <person name="Fulton C."/>
            <person name="Rokhsar D.S."/>
            <person name="Dawson S.C."/>
        </authorList>
    </citation>
    <scope>NUCLEOTIDE SEQUENCE [LARGE SCALE GENOMIC DNA]</scope>
    <source>
        <strain evidence="11 12">NEG-M</strain>
    </source>
</reference>
<gene>
    <name evidence="11" type="ORF">NAEGRDRAFT_78942</name>
</gene>
<name>D2V7V2_NAEGR</name>
<evidence type="ECO:0000256" key="6">
    <source>
        <dbReference type="ARBA" id="ARBA00022679"/>
    </source>
</evidence>
<comment type="function">
    <text evidence="10">Catalyzes the transfer of a geranyl-geranyl moiety from geranyl-geranyl pyrophosphate to cysteines occuring in specific C-terminal amino acid sequences.</text>
</comment>
<dbReference type="InterPro" id="IPR002088">
    <property type="entry name" value="Prenyl_trans_a"/>
</dbReference>
<dbReference type="SUPFAM" id="SSF48439">
    <property type="entry name" value="Protein prenylyltransferase"/>
    <property type="match status" value="1"/>
</dbReference>
<dbReference type="Gene3D" id="1.25.40.120">
    <property type="entry name" value="Protein prenylyltransferase"/>
    <property type="match status" value="1"/>
</dbReference>
<dbReference type="RefSeq" id="XP_002679812.1">
    <property type="nucleotide sequence ID" value="XM_002679766.1"/>
</dbReference>
<dbReference type="SUPFAM" id="SSF52075">
    <property type="entry name" value="Outer arm dynein light chain 1"/>
    <property type="match status" value="1"/>
</dbReference>
<dbReference type="SMART" id="SM00369">
    <property type="entry name" value="LRR_TYP"/>
    <property type="match status" value="2"/>
</dbReference>
<evidence type="ECO:0000256" key="8">
    <source>
        <dbReference type="ARBA" id="ARBA00031267"/>
    </source>
</evidence>
<keyword evidence="6 10" id="KW-0808">Transferase</keyword>
<accession>D2V7V2</accession>
<dbReference type="Pfam" id="PF01239">
    <property type="entry name" value="PPTA"/>
    <property type="match status" value="4"/>
</dbReference>
<dbReference type="FunCoup" id="D2V7V2">
    <property type="interactions" value="46"/>
</dbReference>
<dbReference type="InterPro" id="IPR025875">
    <property type="entry name" value="Leu-rich_rpt_4"/>
</dbReference>
<dbReference type="EMBL" id="GG738856">
    <property type="protein sequence ID" value="EFC47068.1"/>
    <property type="molecule type" value="Genomic_DNA"/>
</dbReference>
<keyword evidence="12" id="KW-1185">Reference proteome</keyword>
<evidence type="ECO:0000313" key="11">
    <source>
        <dbReference type="EMBL" id="EFC47068.1"/>
    </source>
</evidence>
<evidence type="ECO:0000256" key="10">
    <source>
        <dbReference type="RuleBase" id="RU367120"/>
    </source>
</evidence>
<dbReference type="InParanoid" id="D2V7V2"/>
<dbReference type="Proteomes" id="UP000006671">
    <property type="component" value="Unassembled WGS sequence"/>
</dbReference>
<dbReference type="AlphaFoldDB" id="D2V7V2"/>
<dbReference type="PANTHER" id="PTHR11129:SF2">
    <property type="entry name" value="GERANYLGERANYL TRANSFERASE TYPE-2 SUBUNIT ALPHA"/>
    <property type="match status" value="1"/>
</dbReference>
<dbReference type="PROSITE" id="PS51147">
    <property type="entry name" value="PFTA"/>
    <property type="match status" value="3"/>
</dbReference>
<dbReference type="Gene3D" id="3.80.10.10">
    <property type="entry name" value="Ribonuclease Inhibitor"/>
    <property type="match status" value="1"/>
</dbReference>
<evidence type="ECO:0000256" key="5">
    <source>
        <dbReference type="ARBA" id="ARBA00022614"/>
    </source>
</evidence>
<keyword evidence="4 10" id="KW-0637">Prenyltransferase</keyword>
<comment type="catalytic activity">
    <reaction evidence="9 10">
        <text>geranylgeranyl diphosphate + L-cysteinyl-[protein] = S-geranylgeranyl-L-cysteinyl-[protein] + diphosphate</text>
        <dbReference type="Rhea" id="RHEA:21240"/>
        <dbReference type="Rhea" id="RHEA-COMP:10131"/>
        <dbReference type="Rhea" id="RHEA-COMP:11537"/>
        <dbReference type="ChEBI" id="CHEBI:29950"/>
        <dbReference type="ChEBI" id="CHEBI:33019"/>
        <dbReference type="ChEBI" id="CHEBI:57533"/>
        <dbReference type="ChEBI" id="CHEBI:86021"/>
        <dbReference type="EC" id="2.5.1.60"/>
    </reaction>
</comment>
<organism evidence="12">
    <name type="scientific">Naegleria gruberi</name>
    <name type="common">Amoeba</name>
    <dbReference type="NCBI Taxonomy" id="5762"/>
    <lineage>
        <taxon>Eukaryota</taxon>
        <taxon>Discoba</taxon>
        <taxon>Heterolobosea</taxon>
        <taxon>Tetramitia</taxon>
        <taxon>Eutetramitia</taxon>
        <taxon>Vahlkampfiidae</taxon>
        <taxon>Naegleria</taxon>
    </lineage>
</organism>
<comment type="similarity">
    <text evidence="1 10">Belongs to the protein prenyltransferase subunit alpha family.</text>
</comment>
<dbReference type="eggNOG" id="KOG0529">
    <property type="taxonomic scope" value="Eukaryota"/>
</dbReference>
<dbReference type="InterPro" id="IPR003591">
    <property type="entry name" value="Leu-rich_rpt_typical-subtyp"/>
</dbReference>
<dbReference type="GO" id="GO:0097354">
    <property type="term" value="P:prenylation"/>
    <property type="evidence" value="ECO:0007669"/>
    <property type="project" value="UniProtKB-UniRule"/>
</dbReference>
<evidence type="ECO:0000256" key="1">
    <source>
        <dbReference type="ARBA" id="ARBA00006734"/>
    </source>
</evidence>